<organism evidence="2 3">
    <name type="scientific">Limulus polyphemus</name>
    <name type="common">Atlantic horseshoe crab</name>
    <dbReference type="NCBI Taxonomy" id="6850"/>
    <lineage>
        <taxon>Eukaryota</taxon>
        <taxon>Metazoa</taxon>
        <taxon>Ecdysozoa</taxon>
        <taxon>Arthropoda</taxon>
        <taxon>Chelicerata</taxon>
        <taxon>Merostomata</taxon>
        <taxon>Xiphosura</taxon>
        <taxon>Limulidae</taxon>
        <taxon>Limulus</taxon>
    </lineage>
</organism>
<gene>
    <name evidence="3" type="primary">LOC111089843</name>
</gene>
<name>A0ABM1TS57_LIMPO</name>
<dbReference type="GeneID" id="111089843"/>
<keyword evidence="2" id="KW-1185">Reference proteome</keyword>
<protein>
    <submittedName>
        <fullName evidence="3">Uncharacterized protein LOC111089843</fullName>
    </submittedName>
</protein>
<evidence type="ECO:0000313" key="3">
    <source>
        <dbReference type="RefSeq" id="XP_022258713.1"/>
    </source>
</evidence>
<proteinExistence type="predicted"/>
<evidence type="ECO:0000313" key="2">
    <source>
        <dbReference type="Proteomes" id="UP000694941"/>
    </source>
</evidence>
<sequence length="147" mass="16427">MPSFTNNSSPFSVRVQPGKRRESGGRTKPPNPSVSGMSSTSSTSSSTEDTDTDESSDEDSILTDSDESNTSDSVPRHVTFSSIFTTMKESYGIHIMNPSVLSDSLYKRYVTIGEKALLYKTEEEREDEYPRNTSLRKKLWSQSHIDL</sequence>
<feature type="compositionally biased region" description="Low complexity" evidence="1">
    <location>
        <begin position="38"/>
        <end position="47"/>
    </location>
</feature>
<reference evidence="3" key="1">
    <citation type="submission" date="2025-08" db="UniProtKB">
        <authorList>
            <consortium name="RefSeq"/>
        </authorList>
    </citation>
    <scope>IDENTIFICATION</scope>
    <source>
        <tissue evidence="3">Muscle</tissue>
    </source>
</reference>
<feature type="compositionally biased region" description="Acidic residues" evidence="1">
    <location>
        <begin position="48"/>
        <end position="69"/>
    </location>
</feature>
<dbReference type="RefSeq" id="XP_022258713.1">
    <property type="nucleotide sequence ID" value="XM_022403005.1"/>
</dbReference>
<evidence type="ECO:0000256" key="1">
    <source>
        <dbReference type="SAM" id="MobiDB-lite"/>
    </source>
</evidence>
<feature type="region of interest" description="Disordered" evidence="1">
    <location>
        <begin position="1"/>
        <end position="77"/>
    </location>
</feature>
<accession>A0ABM1TS57</accession>
<dbReference type="Proteomes" id="UP000694941">
    <property type="component" value="Unplaced"/>
</dbReference>
<feature type="compositionally biased region" description="Polar residues" evidence="1">
    <location>
        <begin position="1"/>
        <end position="11"/>
    </location>
</feature>